<keyword evidence="4 8" id="KW-0812">Transmembrane</keyword>
<dbReference type="PANTHER" id="PTHR10778">
    <property type="entry name" value="SOLUTE CARRIER FAMILY 35 MEMBER B"/>
    <property type="match status" value="1"/>
</dbReference>
<dbReference type="Pfam" id="PF08449">
    <property type="entry name" value="UAA"/>
    <property type="match status" value="1"/>
</dbReference>
<evidence type="ECO:0000313" key="9">
    <source>
        <dbReference type="Proteomes" id="UP000504606"/>
    </source>
</evidence>
<dbReference type="PANTHER" id="PTHR10778:SF10">
    <property type="entry name" value="SOLUTE CARRIER FAMILY 35 MEMBER B1"/>
    <property type="match status" value="1"/>
</dbReference>
<feature type="transmembrane region" description="Helical" evidence="8">
    <location>
        <begin position="77"/>
        <end position="101"/>
    </location>
</feature>
<dbReference type="InterPro" id="IPR013657">
    <property type="entry name" value="SCL35B1-4/HUT1"/>
</dbReference>
<dbReference type="GO" id="GO:0005459">
    <property type="term" value="F:UDP-galactose transmembrane transporter activity"/>
    <property type="evidence" value="ECO:0007669"/>
    <property type="project" value="TreeGrafter"/>
</dbReference>
<dbReference type="RefSeq" id="XP_052123699.1">
    <property type="nucleotide sequence ID" value="XM_052267739.1"/>
</dbReference>
<dbReference type="AlphaFoldDB" id="A0A9C6U652"/>
<comment type="similarity">
    <text evidence="2">Belongs to the nucleotide-sugar transporter family. SLC35B subfamily.</text>
</comment>
<gene>
    <name evidence="10" type="primary">LOC127749488</name>
</gene>
<feature type="transmembrane region" description="Helical" evidence="8">
    <location>
        <begin position="134"/>
        <end position="150"/>
    </location>
</feature>
<sequence length="316" mass="35561">MEKRTKFFLSAGGIFTCYFYYGIQQEKLMKGVYGEGENEERFTCVLALVFMQCVVNYLFAKMMLATFMKQGEDSTRTFYYASCAMTFLLGMVCSNMALQWVSYPSQVIGKAGKPIPVMILGVLLARKSYPLKKYIFVFMVVLGIIMFIYKDSSKATVQSNESLIGFGEVLVFLSLTMDGLTGAIQDRMRAEHSSKSGHMMLHTNFWSVIYLGAAIVLTGELKQFIGFVDRHPEALWELAFLSVSSALGQMFIYIMVADYGPLPCSIVTTSRKFFTVLGSVFLFGNKLLPRQWLATILVFAGLFLDSMYGKAPEKKK</sequence>
<proteinExistence type="inferred from homology"/>
<dbReference type="GO" id="GO:0000139">
    <property type="term" value="C:Golgi membrane"/>
    <property type="evidence" value="ECO:0007669"/>
    <property type="project" value="TreeGrafter"/>
</dbReference>
<evidence type="ECO:0000313" key="10">
    <source>
        <dbReference type="RefSeq" id="XP_052123699.1"/>
    </source>
</evidence>
<organism evidence="9 10">
    <name type="scientific">Frankliniella occidentalis</name>
    <name type="common">Western flower thrips</name>
    <name type="synonym">Euthrips occidentalis</name>
    <dbReference type="NCBI Taxonomy" id="133901"/>
    <lineage>
        <taxon>Eukaryota</taxon>
        <taxon>Metazoa</taxon>
        <taxon>Ecdysozoa</taxon>
        <taxon>Arthropoda</taxon>
        <taxon>Hexapoda</taxon>
        <taxon>Insecta</taxon>
        <taxon>Pterygota</taxon>
        <taxon>Neoptera</taxon>
        <taxon>Paraneoptera</taxon>
        <taxon>Thysanoptera</taxon>
        <taxon>Terebrantia</taxon>
        <taxon>Thripoidea</taxon>
        <taxon>Thripidae</taxon>
        <taxon>Frankliniella</taxon>
    </lineage>
</organism>
<dbReference type="OrthoDB" id="78344at2759"/>
<dbReference type="GO" id="GO:0005460">
    <property type="term" value="F:UDP-glucose transmembrane transporter activity"/>
    <property type="evidence" value="ECO:0007669"/>
    <property type="project" value="TreeGrafter"/>
</dbReference>
<evidence type="ECO:0000256" key="5">
    <source>
        <dbReference type="ARBA" id="ARBA00022824"/>
    </source>
</evidence>
<evidence type="ECO:0000256" key="6">
    <source>
        <dbReference type="ARBA" id="ARBA00022989"/>
    </source>
</evidence>
<accession>A0A9C6U652</accession>
<feature type="transmembrane region" description="Helical" evidence="8">
    <location>
        <begin position="205"/>
        <end position="228"/>
    </location>
</feature>
<dbReference type="SUPFAM" id="SSF103481">
    <property type="entry name" value="Multidrug resistance efflux transporter EmrE"/>
    <property type="match status" value="2"/>
</dbReference>
<dbReference type="InterPro" id="IPR037185">
    <property type="entry name" value="EmrE-like"/>
</dbReference>
<feature type="transmembrane region" description="Helical" evidence="8">
    <location>
        <begin position="234"/>
        <end position="254"/>
    </location>
</feature>
<keyword evidence="3" id="KW-0813">Transport</keyword>
<feature type="transmembrane region" description="Helical" evidence="8">
    <location>
        <begin position="290"/>
        <end position="308"/>
    </location>
</feature>
<keyword evidence="6 8" id="KW-1133">Transmembrane helix</keyword>
<evidence type="ECO:0000256" key="1">
    <source>
        <dbReference type="ARBA" id="ARBA00004477"/>
    </source>
</evidence>
<keyword evidence="5" id="KW-0256">Endoplasmic reticulum</keyword>
<comment type="subcellular location">
    <subcellularLocation>
        <location evidence="1">Endoplasmic reticulum membrane</location>
        <topology evidence="1">Multi-pass membrane protein</topology>
    </subcellularLocation>
</comment>
<evidence type="ECO:0000256" key="8">
    <source>
        <dbReference type="SAM" id="Phobius"/>
    </source>
</evidence>
<dbReference type="KEGG" id="foc:127749488"/>
<dbReference type="GeneID" id="127749488"/>
<evidence type="ECO:0000256" key="2">
    <source>
        <dbReference type="ARBA" id="ARBA00010694"/>
    </source>
</evidence>
<evidence type="ECO:0000256" key="4">
    <source>
        <dbReference type="ARBA" id="ARBA00022692"/>
    </source>
</evidence>
<feature type="transmembrane region" description="Helical" evidence="8">
    <location>
        <begin position="7"/>
        <end position="23"/>
    </location>
</feature>
<feature type="transmembrane region" description="Helical" evidence="8">
    <location>
        <begin position="43"/>
        <end position="65"/>
    </location>
</feature>
<reference evidence="10" key="1">
    <citation type="submission" date="2025-08" db="UniProtKB">
        <authorList>
            <consortium name="RefSeq"/>
        </authorList>
    </citation>
    <scope>IDENTIFICATION</scope>
    <source>
        <tissue evidence="10">Whole organism</tissue>
    </source>
</reference>
<dbReference type="GO" id="GO:0005789">
    <property type="term" value="C:endoplasmic reticulum membrane"/>
    <property type="evidence" value="ECO:0007669"/>
    <property type="project" value="UniProtKB-SubCell"/>
</dbReference>
<evidence type="ECO:0000256" key="3">
    <source>
        <dbReference type="ARBA" id="ARBA00022448"/>
    </source>
</evidence>
<keyword evidence="7 8" id="KW-0472">Membrane</keyword>
<name>A0A9C6U652_FRAOC</name>
<dbReference type="Proteomes" id="UP000504606">
    <property type="component" value="Unplaced"/>
</dbReference>
<keyword evidence="9" id="KW-1185">Reference proteome</keyword>
<feature type="transmembrane region" description="Helical" evidence="8">
    <location>
        <begin position="162"/>
        <end position="184"/>
    </location>
</feature>
<evidence type="ECO:0000256" key="7">
    <source>
        <dbReference type="ARBA" id="ARBA00023136"/>
    </source>
</evidence>
<protein>
    <submittedName>
        <fullName evidence="10">Solute carrier family 35 member B1 homolog</fullName>
    </submittedName>
</protein>
<dbReference type="CTD" id="42510"/>